<evidence type="ECO:0000313" key="1">
    <source>
        <dbReference type="EMBL" id="CAK0910471.1"/>
    </source>
</evidence>
<dbReference type="Proteomes" id="UP001189429">
    <property type="component" value="Unassembled WGS sequence"/>
</dbReference>
<comment type="caution">
    <text evidence="1">The sequence shown here is derived from an EMBL/GenBank/DDBJ whole genome shotgun (WGS) entry which is preliminary data.</text>
</comment>
<gene>
    <name evidence="1" type="ORF">PCOR1329_LOCUS84643</name>
</gene>
<reference evidence="1" key="1">
    <citation type="submission" date="2023-10" db="EMBL/GenBank/DDBJ databases">
        <authorList>
            <person name="Chen Y."/>
            <person name="Shah S."/>
            <person name="Dougan E. K."/>
            <person name="Thang M."/>
            <person name="Chan C."/>
        </authorList>
    </citation>
    <scope>NUCLEOTIDE SEQUENCE [LARGE SCALE GENOMIC DNA]</scope>
</reference>
<organism evidence="1 2">
    <name type="scientific">Prorocentrum cordatum</name>
    <dbReference type="NCBI Taxonomy" id="2364126"/>
    <lineage>
        <taxon>Eukaryota</taxon>
        <taxon>Sar</taxon>
        <taxon>Alveolata</taxon>
        <taxon>Dinophyceae</taxon>
        <taxon>Prorocentrales</taxon>
        <taxon>Prorocentraceae</taxon>
        <taxon>Prorocentrum</taxon>
    </lineage>
</organism>
<name>A0ABN9YG00_9DINO</name>
<dbReference type="EMBL" id="CAUYUJ010022400">
    <property type="protein sequence ID" value="CAK0910471.1"/>
    <property type="molecule type" value="Genomic_DNA"/>
</dbReference>
<keyword evidence="2" id="KW-1185">Reference proteome</keyword>
<evidence type="ECO:0000313" key="2">
    <source>
        <dbReference type="Proteomes" id="UP001189429"/>
    </source>
</evidence>
<evidence type="ECO:0008006" key="3">
    <source>
        <dbReference type="Google" id="ProtNLM"/>
    </source>
</evidence>
<proteinExistence type="predicted"/>
<accession>A0ABN9YG00</accession>
<sequence length="157" mass="16818">MHIMMHIYTGLIGVASAFGSLERSHADVHLMQQRLRKEDPDPVQSEPFPLPPVVFEETDDGAGKLHVVVEFEENSTAQSRQAQNPYTVYGTSGHCSVCGRSGYNCLDQGGSYDVAWANVNFGGVNLGTVTKWTITAYGAKCSIGTLSMTLSGTTASG</sequence>
<protein>
    <recommendedName>
        <fullName evidence="3">Subtilisin</fullName>
    </recommendedName>
</protein>